<evidence type="ECO:0000313" key="2">
    <source>
        <dbReference type="Proteomes" id="UP000501690"/>
    </source>
</evidence>
<proteinExistence type="predicted"/>
<reference evidence="1 2" key="1">
    <citation type="submission" date="2019-04" db="EMBL/GenBank/DDBJ databases">
        <title>An improved genome assembly and genetic linkage map for asparagus bean, Vigna unguiculata ssp. sesquipedialis.</title>
        <authorList>
            <person name="Xia Q."/>
            <person name="Zhang R."/>
            <person name="Dong Y."/>
        </authorList>
    </citation>
    <scope>NUCLEOTIDE SEQUENCE [LARGE SCALE GENOMIC DNA]</scope>
    <source>
        <tissue evidence="1">Leaf</tissue>
    </source>
</reference>
<keyword evidence="2" id="KW-1185">Reference proteome</keyword>
<evidence type="ECO:0000313" key="1">
    <source>
        <dbReference type="EMBL" id="QCE01277.1"/>
    </source>
</evidence>
<protein>
    <submittedName>
        <fullName evidence="1">Uncharacterized protein</fullName>
    </submittedName>
</protein>
<dbReference type="Proteomes" id="UP000501690">
    <property type="component" value="Linkage Group LG7"/>
</dbReference>
<gene>
    <name evidence="1" type="ORF">DEO72_LG7g2573</name>
</gene>
<organism evidence="1 2">
    <name type="scientific">Vigna unguiculata</name>
    <name type="common">Cowpea</name>
    <dbReference type="NCBI Taxonomy" id="3917"/>
    <lineage>
        <taxon>Eukaryota</taxon>
        <taxon>Viridiplantae</taxon>
        <taxon>Streptophyta</taxon>
        <taxon>Embryophyta</taxon>
        <taxon>Tracheophyta</taxon>
        <taxon>Spermatophyta</taxon>
        <taxon>Magnoliopsida</taxon>
        <taxon>eudicotyledons</taxon>
        <taxon>Gunneridae</taxon>
        <taxon>Pentapetalae</taxon>
        <taxon>rosids</taxon>
        <taxon>fabids</taxon>
        <taxon>Fabales</taxon>
        <taxon>Fabaceae</taxon>
        <taxon>Papilionoideae</taxon>
        <taxon>50 kb inversion clade</taxon>
        <taxon>NPAAA clade</taxon>
        <taxon>indigoferoid/millettioid clade</taxon>
        <taxon>Phaseoleae</taxon>
        <taxon>Vigna</taxon>
    </lineage>
</organism>
<dbReference type="AlphaFoldDB" id="A0A4D6MMS6"/>
<sequence>MVSSNAVAIKGEKVSVYFHPFLLNIDPRLWSSELKCSISILSCICGYNKK</sequence>
<name>A0A4D6MMS6_VIGUN</name>
<dbReference type="EMBL" id="CP039351">
    <property type="protein sequence ID" value="QCE01277.1"/>
    <property type="molecule type" value="Genomic_DNA"/>
</dbReference>
<accession>A0A4D6MMS6</accession>